<keyword evidence="1" id="KW-0732">Signal</keyword>
<evidence type="ECO:0000313" key="2">
    <source>
        <dbReference type="EMBL" id="MCS0605345.1"/>
    </source>
</evidence>
<accession>A0ABT2BA72</accession>
<dbReference type="Proteomes" id="UP001205612">
    <property type="component" value="Unassembled WGS sequence"/>
</dbReference>
<evidence type="ECO:0008006" key="4">
    <source>
        <dbReference type="Google" id="ProtNLM"/>
    </source>
</evidence>
<keyword evidence="3" id="KW-1185">Reference proteome</keyword>
<proteinExistence type="predicted"/>
<sequence>MDSGTGRTGRTGRTGGRRIATGAAAALLAALGAVAAATSPAAAATGDVLIVQKGSTGNLVSTQTFVFIKGVTEQGDGVQAGATQFAVTNLTDRTLTLTEKTPAGAVVHSGTVASGGNGTFAVTGGDTVFLTVPAN</sequence>
<name>A0ABT2BA72_9ACTN</name>
<protein>
    <recommendedName>
        <fullName evidence="4">DUF5666 domain-containing protein</fullName>
    </recommendedName>
</protein>
<feature type="chain" id="PRO_5046428479" description="DUF5666 domain-containing protein" evidence="1">
    <location>
        <begin position="36"/>
        <end position="135"/>
    </location>
</feature>
<dbReference type="RefSeq" id="WP_258782444.1">
    <property type="nucleotide sequence ID" value="NZ_JANUGP010000030.1"/>
</dbReference>
<comment type="caution">
    <text evidence="2">The sequence shown here is derived from an EMBL/GenBank/DDBJ whole genome shotgun (WGS) entry which is preliminary data.</text>
</comment>
<evidence type="ECO:0000313" key="3">
    <source>
        <dbReference type="Proteomes" id="UP001205612"/>
    </source>
</evidence>
<reference evidence="2 3" key="1">
    <citation type="submission" date="2022-08" db="EMBL/GenBank/DDBJ databases">
        <authorList>
            <person name="Somphong A."/>
            <person name="Phongsopitanun W."/>
        </authorList>
    </citation>
    <scope>NUCLEOTIDE SEQUENCE [LARGE SCALE GENOMIC DNA]</scope>
    <source>
        <strain evidence="2 3">LP11</strain>
    </source>
</reference>
<dbReference type="EMBL" id="JANUGP010000030">
    <property type="protein sequence ID" value="MCS0605345.1"/>
    <property type="molecule type" value="Genomic_DNA"/>
</dbReference>
<evidence type="ECO:0000256" key="1">
    <source>
        <dbReference type="SAM" id="SignalP"/>
    </source>
</evidence>
<organism evidence="2 3">
    <name type="scientific">Streptomyces pyxinicus</name>
    <dbReference type="NCBI Taxonomy" id="2970331"/>
    <lineage>
        <taxon>Bacteria</taxon>
        <taxon>Bacillati</taxon>
        <taxon>Actinomycetota</taxon>
        <taxon>Actinomycetes</taxon>
        <taxon>Kitasatosporales</taxon>
        <taxon>Streptomycetaceae</taxon>
        <taxon>Streptomyces</taxon>
    </lineage>
</organism>
<gene>
    <name evidence="2" type="ORF">NX794_29675</name>
</gene>
<feature type="signal peptide" evidence="1">
    <location>
        <begin position="1"/>
        <end position="35"/>
    </location>
</feature>